<proteinExistence type="predicted"/>
<dbReference type="WBParaSite" id="ECPE_0000125101-mRNA-1">
    <property type="protein sequence ID" value="ECPE_0000125101-mRNA-1"/>
    <property type="gene ID" value="ECPE_0000125101"/>
</dbReference>
<dbReference type="InterPro" id="IPR050951">
    <property type="entry name" value="Retrovirus_Pol_polyprotein"/>
</dbReference>
<name>A0A183A2R6_9TREM</name>
<evidence type="ECO:0000313" key="2">
    <source>
        <dbReference type="EMBL" id="VDP35628.1"/>
    </source>
</evidence>
<protein>
    <submittedName>
        <fullName evidence="4">Reverse transcriptase domain-containing protein</fullName>
    </submittedName>
</protein>
<evidence type="ECO:0000259" key="1">
    <source>
        <dbReference type="Pfam" id="PF00078"/>
    </source>
</evidence>
<dbReference type="Gene3D" id="3.30.70.270">
    <property type="match status" value="1"/>
</dbReference>
<dbReference type="InterPro" id="IPR043502">
    <property type="entry name" value="DNA/RNA_pol_sf"/>
</dbReference>
<dbReference type="EMBL" id="UZAN01006787">
    <property type="protein sequence ID" value="VDP35628.1"/>
    <property type="molecule type" value="Genomic_DNA"/>
</dbReference>
<dbReference type="SUPFAM" id="SSF56672">
    <property type="entry name" value="DNA/RNA polymerases"/>
    <property type="match status" value="1"/>
</dbReference>
<dbReference type="Proteomes" id="UP000272942">
    <property type="component" value="Unassembled WGS sequence"/>
</dbReference>
<dbReference type="AlphaFoldDB" id="A0A183A2R6"/>
<feature type="domain" description="Reverse transcriptase" evidence="1">
    <location>
        <begin position="10"/>
        <end position="100"/>
    </location>
</feature>
<dbReference type="OrthoDB" id="10068977at2759"/>
<evidence type="ECO:0000313" key="4">
    <source>
        <dbReference type="WBParaSite" id="ECPE_0000125101-mRNA-1"/>
    </source>
</evidence>
<dbReference type="Pfam" id="PF00078">
    <property type="entry name" value="RVT_1"/>
    <property type="match status" value="1"/>
</dbReference>
<gene>
    <name evidence="2" type="ORF">ECPE_LOCUS1251</name>
</gene>
<keyword evidence="3" id="KW-1185">Reference proteome</keyword>
<organism evidence="4">
    <name type="scientific">Echinostoma caproni</name>
    <dbReference type="NCBI Taxonomy" id="27848"/>
    <lineage>
        <taxon>Eukaryota</taxon>
        <taxon>Metazoa</taxon>
        <taxon>Spiralia</taxon>
        <taxon>Lophotrochozoa</taxon>
        <taxon>Platyhelminthes</taxon>
        <taxon>Trematoda</taxon>
        <taxon>Digenea</taxon>
        <taxon>Plagiorchiida</taxon>
        <taxon>Echinostomata</taxon>
        <taxon>Echinostomatoidea</taxon>
        <taxon>Echinostomatidae</taxon>
        <taxon>Echinostoma</taxon>
    </lineage>
</organism>
<dbReference type="InterPro" id="IPR000477">
    <property type="entry name" value="RT_dom"/>
</dbReference>
<dbReference type="InterPro" id="IPR043128">
    <property type="entry name" value="Rev_trsase/Diguanyl_cyclase"/>
</dbReference>
<dbReference type="Gene3D" id="3.10.10.10">
    <property type="entry name" value="HIV Type 1 Reverse Transcriptase, subunit A, domain 1"/>
    <property type="match status" value="1"/>
</dbReference>
<dbReference type="CDD" id="cd01647">
    <property type="entry name" value="RT_LTR"/>
    <property type="match status" value="1"/>
</dbReference>
<reference evidence="4" key="1">
    <citation type="submission" date="2016-06" db="UniProtKB">
        <authorList>
            <consortium name="WormBaseParasite"/>
        </authorList>
    </citation>
    <scope>IDENTIFICATION</scope>
</reference>
<evidence type="ECO:0000313" key="3">
    <source>
        <dbReference type="Proteomes" id="UP000272942"/>
    </source>
</evidence>
<dbReference type="PANTHER" id="PTHR37984:SF5">
    <property type="entry name" value="PROTEIN NYNRIN-LIKE"/>
    <property type="match status" value="1"/>
</dbReference>
<dbReference type="PANTHER" id="PTHR37984">
    <property type="entry name" value="PROTEIN CBG26694"/>
    <property type="match status" value="1"/>
</dbReference>
<reference evidence="2 3" key="2">
    <citation type="submission" date="2018-11" db="EMBL/GenBank/DDBJ databases">
        <authorList>
            <consortium name="Pathogen Informatics"/>
        </authorList>
    </citation>
    <scope>NUCLEOTIDE SEQUENCE [LARGE SCALE GENOMIC DNA]</scope>
    <source>
        <strain evidence="2 3">Egypt</strain>
    </source>
</reference>
<accession>A0A183A2R6</accession>
<sequence length="110" mass="12285">MWAVTTMEPEDFMQALHGSTCFSKIDLAEAYLQIPLAPTCRHFTTINTPWRLYQYNFQPFGLLTSSGIFQAAIDEVIRGLDVVLGFQDDVIVFGTTKAECTSTNLQLSDA</sequence>